<dbReference type="SUPFAM" id="SSF53335">
    <property type="entry name" value="S-adenosyl-L-methionine-dependent methyltransferases"/>
    <property type="match status" value="1"/>
</dbReference>
<reference evidence="2" key="1">
    <citation type="submission" date="2021-05" db="EMBL/GenBank/DDBJ databases">
        <title>Direct Submission.</title>
        <authorList>
            <person name="Li K."/>
            <person name="Gao J."/>
        </authorList>
    </citation>
    <scope>NUCLEOTIDE SEQUENCE [LARGE SCALE GENOMIC DNA]</scope>
    <source>
        <strain evidence="2">MG62</strain>
    </source>
</reference>
<proteinExistence type="predicted"/>
<protein>
    <recommendedName>
        <fullName evidence="3">Site-specific DNA-methyltransferase (cytosine-N(4)-specific)</fullName>
    </recommendedName>
</protein>
<dbReference type="RefSeq" id="WP_215121517.1">
    <property type="nucleotide sequence ID" value="NZ_CP075896.1"/>
</dbReference>
<accession>A0ABX8FWZ0</accession>
<dbReference type="Proteomes" id="UP000679629">
    <property type="component" value="Chromosome"/>
</dbReference>
<dbReference type="InterPro" id="IPR029063">
    <property type="entry name" value="SAM-dependent_MTases_sf"/>
</dbReference>
<keyword evidence="2" id="KW-1185">Reference proteome</keyword>
<evidence type="ECO:0000313" key="2">
    <source>
        <dbReference type="Proteomes" id="UP000679629"/>
    </source>
</evidence>
<organism evidence="1 2">
    <name type="scientific">Streptomyces koelreuteriae</name>
    <dbReference type="NCBI Taxonomy" id="2838015"/>
    <lineage>
        <taxon>Bacteria</taxon>
        <taxon>Bacillati</taxon>
        <taxon>Actinomycetota</taxon>
        <taxon>Actinomycetes</taxon>
        <taxon>Kitasatosporales</taxon>
        <taxon>Streptomycetaceae</taxon>
        <taxon>Streptomyces</taxon>
    </lineage>
</organism>
<dbReference type="EMBL" id="CP075896">
    <property type="protein sequence ID" value="QWB25718.1"/>
    <property type="molecule type" value="Genomic_DNA"/>
</dbReference>
<evidence type="ECO:0000313" key="1">
    <source>
        <dbReference type="EMBL" id="QWB25718.1"/>
    </source>
</evidence>
<name>A0ABX8FWZ0_9ACTN</name>
<dbReference type="Gene3D" id="3.40.50.150">
    <property type="entry name" value="Vaccinia Virus protein VP39"/>
    <property type="match status" value="1"/>
</dbReference>
<gene>
    <name evidence="1" type="ORF">KJK29_25890</name>
</gene>
<evidence type="ECO:0008006" key="3">
    <source>
        <dbReference type="Google" id="ProtNLM"/>
    </source>
</evidence>
<sequence>MAYWGCVALIRGGLMAQVVRAYGNPSRLEEYLPDRDEPVDRWFTASNSGNARVIARTIIDLAPAAPSVVIDPFCGAGSSATAARLLGIRFAGAEIDPVLACVSLAKTRCGPSHGADLPRPPDKHDEPQLRCLRLLRELQKEEGGGELSEDQLLADLARAPAPVPGSTVVCGDSTDPANWADLKLPEAEAVMFTSPPFYGDWHGPDVPPPLRAEASDIVSTATNRGRPDARNGPRRGYCDLVVGALQAMESVAVHGTAVVEHEPGDDGTGNRLAVLSERIRDETTADVVEILTTGDFSGTGTLSLVVCRF</sequence>